<organism evidence="1 2">
    <name type="scientific">Lentibacillus halophilus</name>
    <dbReference type="NCBI Taxonomy" id="295065"/>
    <lineage>
        <taxon>Bacteria</taxon>
        <taxon>Bacillati</taxon>
        <taxon>Bacillota</taxon>
        <taxon>Bacilli</taxon>
        <taxon>Bacillales</taxon>
        <taxon>Bacillaceae</taxon>
        <taxon>Lentibacillus</taxon>
    </lineage>
</organism>
<gene>
    <name evidence="1" type="ORF">GCM10008983_16610</name>
</gene>
<sequence length="60" mass="7314">MAVIILTIDDTFTWYWLIYPLIKQLKYLFNTQGRIYWYDSFKIEEVLQTLYRRQMAGGKG</sequence>
<dbReference type="EMBL" id="BAAADM010000041">
    <property type="protein sequence ID" value="GAA0440296.1"/>
    <property type="molecule type" value="Genomic_DNA"/>
</dbReference>
<protein>
    <submittedName>
        <fullName evidence="1">Uncharacterized protein</fullName>
    </submittedName>
</protein>
<comment type="caution">
    <text evidence="1">The sequence shown here is derived from an EMBL/GenBank/DDBJ whole genome shotgun (WGS) entry which is preliminary data.</text>
</comment>
<dbReference type="Proteomes" id="UP001501459">
    <property type="component" value="Unassembled WGS sequence"/>
</dbReference>
<reference evidence="2" key="1">
    <citation type="journal article" date="2019" name="Int. J. Syst. Evol. Microbiol.">
        <title>The Global Catalogue of Microorganisms (GCM) 10K type strain sequencing project: providing services to taxonomists for standard genome sequencing and annotation.</title>
        <authorList>
            <consortium name="The Broad Institute Genomics Platform"/>
            <consortium name="The Broad Institute Genome Sequencing Center for Infectious Disease"/>
            <person name="Wu L."/>
            <person name="Ma J."/>
        </authorList>
    </citation>
    <scope>NUCLEOTIDE SEQUENCE [LARGE SCALE GENOMIC DNA]</scope>
    <source>
        <strain evidence="2">JCM 12149</strain>
    </source>
</reference>
<evidence type="ECO:0000313" key="1">
    <source>
        <dbReference type="EMBL" id="GAA0440296.1"/>
    </source>
</evidence>
<accession>A0ABP3J3E5</accession>
<keyword evidence="2" id="KW-1185">Reference proteome</keyword>
<name>A0ABP3J3E5_9BACI</name>
<evidence type="ECO:0000313" key="2">
    <source>
        <dbReference type="Proteomes" id="UP001501459"/>
    </source>
</evidence>
<proteinExistence type="predicted"/>